<dbReference type="Gene3D" id="3.30.460.10">
    <property type="entry name" value="Beta Polymerase, domain 2"/>
    <property type="match status" value="1"/>
</dbReference>
<dbReference type="InterPro" id="IPR043519">
    <property type="entry name" value="NT_sf"/>
</dbReference>
<organism evidence="4 5">
    <name type="scientific">Yaniella flava</name>
    <dbReference type="NCBI Taxonomy" id="287930"/>
    <lineage>
        <taxon>Bacteria</taxon>
        <taxon>Bacillati</taxon>
        <taxon>Actinomycetota</taxon>
        <taxon>Actinomycetes</taxon>
        <taxon>Micrococcales</taxon>
        <taxon>Micrococcaceae</taxon>
        <taxon>Yaniella</taxon>
    </lineage>
</organism>
<keyword evidence="4" id="KW-0548">Nucleotidyltransferase</keyword>
<reference evidence="4 5" key="1">
    <citation type="journal article" date="2019" name="Int. J. Syst. Evol. Microbiol.">
        <title>The Global Catalogue of Microorganisms (GCM) 10K type strain sequencing project: providing services to taxonomists for standard genome sequencing and annotation.</title>
        <authorList>
            <consortium name="The Broad Institute Genomics Platform"/>
            <consortium name="The Broad Institute Genome Sequencing Center for Infectious Disease"/>
            <person name="Wu L."/>
            <person name="Ma J."/>
        </authorList>
    </citation>
    <scope>NUCLEOTIDE SEQUENCE [LARGE SCALE GENOMIC DNA]</scope>
    <source>
        <strain evidence="4 5">JCM 13595</strain>
    </source>
</reference>
<feature type="domain" description="Adenylyltransferase AadA C-terminal" evidence="3">
    <location>
        <begin position="131"/>
        <end position="171"/>
    </location>
</feature>
<feature type="domain" description="Polymerase nucleotidyl transferase" evidence="2">
    <location>
        <begin position="23"/>
        <end position="53"/>
    </location>
</feature>
<dbReference type="CDD" id="cd05403">
    <property type="entry name" value="NT_KNTase_like"/>
    <property type="match status" value="1"/>
</dbReference>
<comment type="caution">
    <text evidence="4">The sequence shown here is derived from an EMBL/GenBank/DDBJ whole genome shotgun (WGS) entry which is preliminary data.</text>
</comment>
<evidence type="ECO:0000259" key="2">
    <source>
        <dbReference type="Pfam" id="PF01909"/>
    </source>
</evidence>
<dbReference type="Pfam" id="PF01909">
    <property type="entry name" value="NTP_transf_2"/>
    <property type="match status" value="1"/>
</dbReference>
<keyword evidence="5" id="KW-1185">Reference proteome</keyword>
<evidence type="ECO:0000313" key="5">
    <source>
        <dbReference type="Proteomes" id="UP001501461"/>
    </source>
</evidence>
<dbReference type="EMBL" id="BAAAMN010000023">
    <property type="protein sequence ID" value="GAA2035159.1"/>
    <property type="molecule type" value="Genomic_DNA"/>
</dbReference>
<protein>
    <submittedName>
        <fullName evidence="4">Aminoglycoside adenylyltransferase family protein</fullName>
    </submittedName>
</protein>
<dbReference type="InterPro" id="IPR002934">
    <property type="entry name" value="Polymerase_NTP_transf_dom"/>
</dbReference>
<dbReference type="InterPro" id="IPR025184">
    <property type="entry name" value="AadA_C"/>
</dbReference>
<accession>A0ABN2UFL6</accession>
<dbReference type="GO" id="GO:0016779">
    <property type="term" value="F:nucleotidyltransferase activity"/>
    <property type="evidence" value="ECO:0007669"/>
    <property type="project" value="UniProtKB-KW"/>
</dbReference>
<evidence type="ECO:0000313" key="4">
    <source>
        <dbReference type="EMBL" id="GAA2035159.1"/>
    </source>
</evidence>
<dbReference type="Proteomes" id="UP001501461">
    <property type="component" value="Unassembled WGS sequence"/>
</dbReference>
<evidence type="ECO:0000256" key="1">
    <source>
        <dbReference type="ARBA" id="ARBA00022679"/>
    </source>
</evidence>
<gene>
    <name evidence="4" type="ORF">GCM10009720_14720</name>
</gene>
<sequence>MPMNGQLAPIMGHLEDAAPGGLIGVYLYGSATTGQLQPDSDVDLLMVTGRSLTDGERANLVALLLNVSGWKGHGESFPEAANRRPIELTSLVHDDVRPLADTPRLDFQYGEWLCTKFEAGIVPQSRIDSDLLEEYSSDQRNVLLTLARIVVTLETGDIVTKDVAAQTIVQRQLCSLRRLLPSPTKRTLGFQLFIEM</sequence>
<dbReference type="Pfam" id="PF13427">
    <property type="entry name" value="AadA_C"/>
    <property type="match status" value="1"/>
</dbReference>
<evidence type="ECO:0000259" key="3">
    <source>
        <dbReference type="Pfam" id="PF13427"/>
    </source>
</evidence>
<dbReference type="SUPFAM" id="SSF81301">
    <property type="entry name" value="Nucleotidyltransferase"/>
    <property type="match status" value="1"/>
</dbReference>
<name>A0ABN2UFL6_9MICC</name>
<proteinExistence type="predicted"/>
<keyword evidence="1" id="KW-0808">Transferase</keyword>